<reference evidence="2 3" key="1">
    <citation type="submission" date="2019-01" db="EMBL/GenBank/DDBJ databases">
        <title>Blautia sp. nov. KGMB01111 isolated human feces.</title>
        <authorList>
            <person name="Park J.-E."/>
            <person name="Kim J.-S."/>
            <person name="Park S.-H."/>
        </authorList>
    </citation>
    <scope>NUCLEOTIDE SEQUENCE [LARGE SCALE GENOMIC DNA]</scope>
    <source>
        <strain evidence="2 3">KGMB01111</strain>
    </source>
</reference>
<dbReference type="CDD" id="cd14947">
    <property type="entry name" value="NBR1_like"/>
    <property type="match status" value="2"/>
</dbReference>
<evidence type="ECO:0000259" key="1">
    <source>
        <dbReference type="Pfam" id="PF16158"/>
    </source>
</evidence>
<gene>
    <name evidence="2" type="ORF">ETP43_03025</name>
</gene>
<accession>A0A4Q1RFB8</accession>
<evidence type="ECO:0000313" key="3">
    <source>
        <dbReference type="Proteomes" id="UP000290106"/>
    </source>
</evidence>
<dbReference type="Gene3D" id="2.60.40.10">
    <property type="entry name" value="Immunoglobulins"/>
    <property type="match status" value="2"/>
</dbReference>
<name>A0A4Q1RFB8_9FIRM</name>
<protein>
    <recommendedName>
        <fullName evidence="1">Nbr1 FW domain-containing protein</fullName>
    </recommendedName>
</protein>
<keyword evidence="3" id="KW-1185">Reference proteome</keyword>
<dbReference type="Pfam" id="PF16158">
    <property type="entry name" value="N_BRCA1_IG"/>
    <property type="match status" value="2"/>
</dbReference>
<feature type="domain" description="Nbr1 FW" evidence="1">
    <location>
        <begin position="360"/>
        <end position="440"/>
    </location>
</feature>
<organism evidence="2 3">
    <name type="scientific">Blautia faecicola</name>
    <dbReference type="NCBI Taxonomy" id="2509240"/>
    <lineage>
        <taxon>Bacteria</taxon>
        <taxon>Bacillati</taxon>
        <taxon>Bacillota</taxon>
        <taxon>Clostridia</taxon>
        <taxon>Lachnospirales</taxon>
        <taxon>Lachnospiraceae</taxon>
        <taxon>Blautia</taxon>
    </lineage>
</organism>
<dbReference type="EMBL" id="SDKC01000001">
    <property type="protein sequence ID" value="RXS74294.1"/>
    <property type="molecule type" value="Genomic_DNA"/>
</dbReference>
<proteinExistence type="predicted"/>
<dbReference type="PANTHER" id="PTHR20930:SF0">
    <property type="entry name" value="PROTEIN ILRUN"/>
    <property type="match status" value="1"/>
</dbReference>
<dbReference type="Proteomes" id="UP000290106">
    <property type="component" value="Unassembled WGS sequence"/>
</dbReference>
<dbReference type="AlphaFoldDB" id="A0A4Q1RFB8"/>
<dbReference type="InterPro" id="IPR032350">
    <property type="entry name" value="Nbr1_FW"/>
</dbReference>
<dbReference type="InterPro" id="IPR013783">
    <property type="entry name" value="Ig-like_fold"/>
</dbReference>
<sequence length="452" mass="53224">MQIQPYNDRIQLSLSTIAFTDNKERAAGMNLKEVYEIFYPGKCGKLPSVWKVPPKYRSKKEFFEELLPIEIRWLNYKIWNDKARRSRFLSDCKKEARYIAALRTYLFEHPWTISRIEGKAKTLLSGQISEECMNDRFLQIIDEEEVEISRNLRRYLFDTEANRLKTRWENVLTFYVLLAIFPKEINQIYIQYIYNREHNIHFKEEEDSNSSTEKDGILFQYEYPPDMGIVSPGEIINHTWVMKNVGNILWENRYYECNQSVIELDEKNRILPLPQIVYPGDKVSPSVSFYAPETPGTYVMNWKMKDGNGNEAFPDRLGLGLHFMVLDLEDEKISRVKNGGNYKVIEEIPRHPVTSISGKLHSHTWIIENTGTTIWNEYYLECINGDNFSYAKRELCVPFKKRVMPGERISVKVEFATPPIEGIYFMVWQIMKKDGTPAFPKNRKLEVLLNLI</sequence>
<dbReference type="PANTHER" id="PTHR20930">
    <property type="entry name" value="OVARIAN CARCINOMA ANTIGEN CA125-RELATED"/>
    <property type="match status" value="1"/>
</dbReference>
<feature type="domain" description="Nbr1 FW" evidence="1">
    <location>
        <begin position="225"/>
        <end position="317"/>
    </location>
</feature>
<evidence type="ECO:0000313" key="2">
    <source>
        <dbReference type="EMBL" id="RXS74294.1"/>
    </source>
</evidence>
<comment type="caution">
    <text evidence="2">The sequence shown here is derived from an EMBL/GenBank/DDBJ whole genome shotgun (WGS) entry which is preliminary data.</text>
</comment>
<dbReference type="OrthoDB" id="166850at2"/>